<dbReference type="PANTHER" id="PTHR38032">
    <property type="entry name" value="POLYMERASE-RELATED"/>
    <property type="match status" value="1"/>
</dbReference>
<evidence type="ECO:0000313" key="2">
    <source>
        <dbReference type="EMBL" id="WIF99986.1"/>
    </source>
</evidence>
<dbReference type="Pfam" id="PF03961">
    <property type="entry name" value="FapA"/>
    <property type="match status" value="1"/>
</dbReference>
<reference evidence="2 3" key="1">
    <citation type="submission" date="2023-05" db="EMBL/GenBank/DDBJ databases">
        <title>Comparative genomics reveals the evidence of polycyclic aromatic hydrocarbons degradation in moderately halophilic genus Pontibacillus.</title>
        <authorList>
            <person name="Yang H."/>
            <person name="Qian Z."/>
        </authorList>
    </citation>
    <scope>NUCLEOTIDE SEQUENCE [LARGE SCALE GENOMIC DNA]</scope>
    <source>
        <strain evidence="3">HN14</strain>
    </source>
</reference>
<dbReference type="InterPro" id="IPR005646">
    <property type="entry name" value="FapA"/>
</dbReference>
<evidence type="ECO:0000259" key="1">
    <source>
        <dbReference type="Pfam" id="PF20250"/>
    </source>
</evidence>
<dbReference type="InterPro" id="IPR046865">
    <property type="entry name" value="FapA_b_solenoid"/>
</dbReference>
<accession>A0ABY8V820</accession>
<name>A0ABY8V820_9BACI</name>
<protein>
    <submittedName>
        <fullName evidence="2">FapA family protein</fullName>
    </submittedName>
</protein>
<gene>
    <name evidence="2" type="ORF">QNI29_10100</name>
</gene>
<dbReference type="Pfam" id="PF20250">
    <property type="entry name" value="FapA_N"/>
    <property type="match status" value="1"/>
</dbReference>
<dbReference type="EMBL" id="CP126446">
    <property type="protein sequence ID" value="WIF99986.1"/>
    <property type="molecule type" value="Genomic_DNA"/>
</dbReference>
<proteinExistence type="predicted"/>
<keyword evidence="3" id="KW-1185">Reference proteome</keyword>
<dbReference type="PANTHER" id="PTHR38032:SF1">
    <property type="entry name" value="RNA-BINDING PROTEIN KHPB N-TERMINAL DOMAIN-CONTAINING PROTEIN"/>
    <property type="match status" value="1"/>
</dbReference>
<organism evidence="2 3">
    <name type="scientific">Pontibacillus chungwhensis</name>
    <dbReference type="NCBI Taxonomy" id="265426"/>
    <lineage>
        <taxon>Bacteria</taxon>
        <taxon>Bacillati</taxon>
        <taxon>Bacillota</taxon>
        <taxon>Bacilli</taxon>
        <taxon>Bacillales</taxon>
        <taxon>Bacillaceae</taxon>
        <taxon>Pontibacillus</taxon>
    </lineage>
</organism>
<feature type="domain" description="Flagellar Assembly Protein A N-terminal region" evidence="1">
    <location>
        <begin position="13"/>
        <end position="180"/>
    </location>
</feature>
<dbReference type="InterPro" id="IPR046866">
    <property type="entry name" value="FapA_N"/>
</dbReference>
<sequence length="463" mass="50916">MGIIEGFSDYFGVQITPDKMSATLLLKKAYHTELSFSKDDLLETLLEYGVRSGLREDHLQLVVSGAEEVAFPLVVAAGTPSEDGVDGRVQYEKELSRSFSYEGKSNVNFRDVIRIPSVHAGDPLLTITQPTDGRSGMTITGEEVPPKPGRSVVLRPGQNVEWNKREQRMYATSDGQISVGDRSVHVYPLYEVPGDVTMRTGNIDFVGSVSIRGNVPTGYSIKATGDVTITGLLEGSSVEAGGSVYISEGIAGHGKGWVQAGTDVKCGYINQGKIEASRDVFVENSIIHSEVVARKHIYCQKGNIIGGALSSGSSIEAKDVGNKMNTPTSIYVGSNKKLIELQQELEQEQVGLMDTLHKLSLIGDKLHEKQEKTGLSAKERITLLRQRNSYEQAYNRLQLVKEELKELVPDYEGGEEAYFITHGTLFANVTVSFGKYKRKEIRNFTNVKSVFHNGEVLIRSMEE</sequence>
<dbReference type="Proteomes" id="UP001236652">
    <property type="component" value="Chromosome"/>
</dbReference>
<dbReference type="RefSeq" id="WP_231416370.1">
    <property type="nucleotide sequence ID" value="NZ_CP126446.1"/>
</dbReference>
<evidence type="ECO:0000313" key="3">
    <source>
        <dbReference type="Proteomes" id="UP001236652"/>
    </source>
</evidence>